<sequence>IIFNLGTTAVYLGHEPVPTSTNGYYLDKNGGYLSMTWDEDGELVGYPLYAVAESLTPTIFIAAVVAG</sequence>
<reference evidence="1" key="1">
    <citation type="journal article" date="2014" name="Front. Microbiol.">
        <title>High frequency of phylogenetically diverse reductive dehalogenase-homologous genes in deep subseafloor sedimentary metagenomes.</title>
        <authorList>
            <person name="Kawai M."/>
            <person name="Futagami T."/>
            <person name="Toyoda A."/>
            <person name="Takaki Y."/>
            <person name="Nishi S."/>
            <person name="Hori S."/>
            <person name="Arai W."/>
            <person name="Tsubouchi T."/>
            <person name="Morono Y."/>
            <person name="Uchiyama I."/>
            <person name="Ito T."/>
            <person name="Fujiyama A."/>
            <person name="Inagaki F."/>
            <person name="Takami H."/>
        </authorList>
    </citation>
    <scope>NUCLEOTIDE SEQUENCE</scope>
    <source>
        <strain evidence="1">Expedition CK06-06</strain>
    </source>
</reference>
<comment type="caution">
    <text evidence="1">The sequence shown here is derived from an EMBL/GenBank/DDBJ whole genome shotgun (WGS) entry which is preliminary data.</text>
</comment>
<protein>
    <submittedName>
        <fullName evidence="1">Uncharacterized protein</fullName>
    </submittedName>
</protein>
<gene>
    <name evidence="1" type="ORF">S12H4_34913</name>
</gene>
<name>X1U495_9ZZZZ</name>
<dbReference type="EMBL" id="BARW01020696">
    <property type="protein sequence ID" value="GAI94640.1"/>
    <property type="molecule type" value="Genomic_DNA"/>
</dbReference>
<dbReference type="AlphaFoldDB" id="X1U495"/>
<evidence type="ECO:0000313" key="1">
    <source>
        <dbReference type="EMBL" id="GAI94640.1"/>
    </source>
</evidence>
<organism evidence="1">
    <name type="scientific">marine sediment metagenome</name>
    <dbReference type="NCBI Taxonomy" id="412755"/>
    <lineage>
        <taxon>unclassified sequences</taxon>
        <taxon>metagenomes</taxon>
        <taxon>ecological metagenomes</taxon>
    </lineage>
</organism>
<feature type="non-terminal residue" evidence="1">
    <location>
        <position position="1"/>
    </location>
</feature>
<accession>X1U495</accession>
<proteinExistence type="predicted"/>